<reference evidence="1 2" key="1">
    <citation type="submission" date="2013-07" db="EMBL/GenBank/DDBJ databases">
        <title>Completed genome of Sphingomonas sanxanigenens NX02.</title>
        <authorList>
            <person name="Ma T."/>
            <person name="Huang H."/>
            <person name="Wu M."/>
            <person name="Li X."/>
            <person name="Li G."/>
        </authorList>
    </citation>
    <scope>NUCLEOTIDE SEQUENCE [LARGE SCALE GENOMIC DNA]</scope>
    <source>
        <strain evidence="1 2">NX02</strain>
    </source>
</reference>
<name>W0AA95_9SPHN</name>
<dbReference type="AlphaFoldDB" id="W0AA95"/>
<dbReference type="Proteomes" id="UP000018851">
    <property type="component" value="Chromosome"/>
</dbReference>
<dbReference type="InterPro" id="IPR046662">
    <property type="entry name" value="DUF6771"/>
</dbReference>
<dbReference type="OrthoDB" id="7475273at2"/>
<evidence type="ECO:0000313" key="2">
    <source>
        <dbReference type="Proteomes" id="UP000018851"/>
    </source>
</evidence>
<sequence length="65" mass="7036">MDQRLDTRRLSSILRDAPAWARLGLTLPDPGLRERAADALAATIVRRLAESGGAGGEDRDQLPLL</sequence>
<dbReference type="eggNOG" id="ENOG5032E5G">
    <property type="taxonomic scope" value="Bacteria"/>
</dbReference>
<dbReference type="Pfam" id="PF20561">
    <property type="entry name" value="DUF6771"/>
    <property type="match status" value="1"/>
</dbReference>
<keyword evidence="2" id="KW-1185">Reference proteome</keyword>
<dbReference type="KEGG" id="ssan:NX02_15920"/>
<gene>
    <name evidence="1" type="ORF">NX02_15920</name>
</gene>
<accession>W0AA95</accession>
<evidence type="ECO:0000313" key="1">
    <source>
        <dbReference type="EMBL" id="AHE54864.1"/>
    </source>
</evidence>
<proteinExistence type="predicted"/>
<dbReference type="STRING" id="1123269.NX02_15920"/>
<dbReference type="RefSeq" id="WP_053000649.1">
    <property type="nucleotide sequence ID" value="NZ_CP006644.1"/>
</dbReference>
<dbReference type="HOGENOM" id="CLU_2847584_0_0_5"/>
<dbReference type="PATRIC" id="fig|1123269.5.peg.3112"/>
<protein>
    <submittedName>
        <fullName evidence="1">Uncharacterized protein</fullName>
    </submittedName>
</protein>
<organism evidence="1 2">
    <name type="scientific">Sphingomonas sanxanigenens DSM 19645 = NX02</name>
    <dbReference type="NCBI Taxonomy" id="1123269"/>
    <lineage>
        <taxon>Bacteria</taxon>
        <taxon>Pseudomonadati</taxon>
        <taxon>Pseudomonadota</taxon>
        <taxon>Alphaproteobacteria</taxon>
        <taxon>Sphingomonadales</taxon>
        <taxon>Sphingomonadaceae</taxon>
        <taxon>Sphingomonas</taxon>
    </lineage>
</organism>
<dbReference type="EMBL" id="CP006644">
    <property type="protein sequence ID" value="AHE54864.1"/>
    <property type="molecule type" value="Genomic_DNA"/>
</dbReference>